<dbReference type="EMBL" id="LR824013">
    <property type="protein sequence ID" value="CAH0579035.1"/>
    <property type="molecule type" value="Genomic_DNA"/>
</dbReference>
<reference evidence="2" key="1">
    <citation type="submission" date="2021-12" db="EMBL/GenBank/DDBJ databases">
        <authorList>
            <person name="King R."/>
        </authorList>
    </citation>
    <scope>NUCLEOTIDE SEQUENCE</scope>
</reference>
<accession>A0A9P0BLI1</accession>
<dbReference type="OrthoDB" id="7470357at2759"/>
<organism evidence="2 3">
    <name type="scientific">Chrysodeixis includens</name>
    <name type="common">Soybean looper</name>
    <name type="synonym">Pseudoplusia includens</name>
    <dbReference type="NCBI Taxonomy" id="689277"/>
    <lineage>
        <taxon>Eukaryota</taxon>
        <taxon>Metazoa</taxon>
        <taxon>Ecdysozoa</taxon>
        <taxon>Arthropoda</taxon>
        <taxon>Hexapoda</taxon>
        <taxon>Insecta</taxon>
        <taxon>Pterygota</taxon>
        <taxon>Neoptera</taxon>
        <taxon>Endopterygota</taxon>
        <taxon>Lepidoptera</taxon>
        <taxon>Glossata</taxon>
        <taxon>Ditrysia</taxon>
        <taxon>Noctuoidea</taxon>
        <taxon>Noctuidae</taxon>
        <taxon>Plusiinae</taxon>
        <taxon>Chrysodeixis</taxon>
    </lineage>
</organism>
<gene>
    <name evidence="2" type="ORF">CINC_LOCUS868</name>
</gene>
<evidence type="ECO:0000313" key="2">
    <source>
        <dbReference type="EMBL" id="CAH0579035.1"/>
    </source>
</evidence>
<evidence type="ECO:0000313" key="3">
    <source>
        <dbReference type="Proteomes" id="UP001154114"/>
    </source>
</evidence>
<proteinExistence type="predicted"/>
<name>A0A9P0BLI1_CHRIL</name>
<feature type="compositionally biased region" description="Low complexity" evidence="1">
    <location>
        <begin position="118"/>
        <end position="145"/>
    </location>
</feature>
<keyword evidence="3" id="KW-1185">Reference proteome</keyword>
<feature type="compositionally biased region" description="Basic and acidic residues" evidence="1">
    <location>
        <begin position="92"/>
        <end position="105"/>
    </location>
</feature>
<feature type="region of interest" description="Disordered" evidence="1">
    <location>
        <begin position="92"/>
        <end position="145"/>
    </location>
</feature>
<dbReference type="Proteomes" id="UP001154114">
    <property type="component" value="Chromosome 10"/>
</dbReference>
<sequence length="167" mass="18456">MIYKNATELWRILRKYIFVNRCKAAVGEWLRRARRGAWRGDDAARSARHALLTWHAAAPPSLRWQPSQHSPGVVCALRKAVCRAACKAARRSRPECRTPPRRRPESVAYEDSANIPEGAGTATGARAATPRSSTRSGAAGSLSGSASNSVRIKITFPLMSFQFFYDL</sequence>
<dbReference type="AlphaFoldDB" id="A0A9P0BLI1"/>
<protein>
    <submittedName>
        <fullName evidence="2">Uncharacterized protein</fullName>
    </submittedName>
</protein>
<evidence type="ECO:0000256" key="1">
    <source>
        <dbReference type="SAM" id="MobiDB-lite"/>
    </source>
</evidence>